<organism evidence="2 3">
    <name type="scientific">Microbacterium bandirmense</name>
    <dbReference type="NCBI Taxonomy" id="3122050"/>
    <lineage>
        <taxon>Bacteria</taxon>
        <taxon>Bacillati</taxon>
        <taxon>Actinomycetota</taxon>
        <taxon>Actinomycetes</taxon>
        <taxon>Micrococcales</taxon>
        <taxon>Microbacteriaceae</taxon>
        <taxon>Microbacterium</taxon>
    </lineage>
</organism>
<evidence type="ECO:0000313" key="3">
    <source>
        <dbReference type="Proteomes" id="UP001371224"/>
    </source>
</evidence>
<dbReference type="Proteomes" id="UP001371224">
    <property type="component" value="Unassembled WGS sequence"/>
</dbReference>
<comment type="caution">
    <text evidence="2">The sequence shown here is derived from an EMBL/GenBank/DDBJ whole genome shotgun (WGS) entry which is preliminary data.</text>
</comment>
<dbReference type="PANTHER" id="PTHR43685">
    <property type="entry name" value="GLYCOSYLTRANSFERASE"/>
    <property type="match status" value="1"/>
</dbReference>
<dbReference type="EC" id="2.4.-.-" evidence="2"/>
<evidence type="ECO:0000313" key="2">
    <source>
        <dbReference type="EMBL" id="MEJ1088239.1"/>
    </source>
</evidence>
<keyword evidence="2" id="KW-0808">Transferase</keyword>
<dbReference type="InterPro" id="IPR001173">
    <property type="entry name" value="Glyco_trans_2-like"/>
</dbReference>
<dbReference type="CDD" id="cd00761">
    <property type="entry name" value="Glyco_tranf_GTA_type"/>
    <property type="match status" value="1"/>
</dbReference>
<dbReference type="RefSeq" id="WP_337331905.1">
    <property type="nucleotide sequence ID" value="NZ_JBBDGM010000005.1"/>
</dbReference>
<dbReference type="InterPro" id="IPR029044">
    <property type="entry name" value="Nucleotide-diphossugar_trans"/>
</dbReference>
<keyword evidence="2" id="KW-0328">Glycosyltransferase</keyword>
<dbReference type="InterPro" id="IPR050834">
    <property type="entry name" value="Glycosyltransf_2"/>
</dbReference>
<accession>A0ABU8LAA3</accession>
<proteinExistence type="predicted"/>
<gene>
    <name evidence="2" type="ORF">WDU99_07920</name>
</gene>
<protein>
    <submittedName>
        <fullName evidence="2">Glycosyltransferase family A protein</fullName>
        <ecNumber evidence="2">2.4.-.-</ecNumber>
    </submittedName>
</protein>
<keyword evidence="3" id="KW-1185">Reference proteome</keyword>
<dbReference type="GO" id="GO:0016757">
    <property type="term" value="F:glycosyltransferase activity"/>
    <property type="evidence" value="ECO:0007669"/>
    <property type="project" value="UniProtKB-KW"/>
</dbReference>
<feature type="domain" description="Glycosyltransferase 2-like" evidence="1">
    <location>
        <begin position="7"/>
        <end position="116"/>
    </location>
</feature>
<dbReference type="PANTHER" id="PTHR43685:SF2">
    <property type="entry name" value="GLYCOSYLTRANSFERASE 2-LIKE DOMAIN-CONTAINING PROTEIN"/>
    <property type="match status" value="1"/>
</dbReference>
<dbReference type="EMBL" id="JBBDGM010000005">
    <property type="protein sequence ID" value="MEJ1088239.1"/>
    <property type="molecule type" value="Genomic_DNA"/>
</dbReference>
<reference evidence="2 3" key="1">
    <citation type="submission" date="2024-02" db="EMBL/GenBank/DDBJ databases">
        <authorList>
            <person name="Saticioglu I.B."/>
        </authorList>
    </citation>
    <scope>NUCLEOTIDE SEQUENCE [LARGE SCALE GENOMIC DNA]</scope>
    <source>
        <strain evidence="2 3">Mu-80</strain>
    </source>
</reference>
<sequence>MSVLAVSVVIPAFNTPAEFLCEAALSAAEQTPPPLEVIVVDDGSTRPLTVPAHPLIRVVRQSNQGPSAARNRGIREARGELVAFLDADDLWHPGKLAAQTAAMRDPDVGLCSCDFDVLDADGTIRDGWGGHGGDYRQLLRGNSVHTSGVMVRRARIVEVGGFDESLTHSEEWGTWLDIARHGRLTHVPRVLVRYRLHEQNASRDYRRMWIGAARVLWRHRAAFPWRGFRRIGQIYGAQAFDAFRASHHPGDLTWAMSLWPGYVIRQAWRRVAVHRQ</sequence>
<dbReference type="SUPFAM" id="SSF53448">
    <property type="entry name" value="Nucleotide-diphospho-sugar transferases"/>
    <property type="match status" value="1"/>
</dbReference>
<dbReference type="Gene3D" id="3.90.550.10">
    <property type="entry name" value="Spore Coat Polysaccharide Biosynthesis Protein SpsA, Chain A"/>
    <property type="match status" value="1"/>
</dbReference>
<dbReference type="Pfam" id="PF00535">
    <property type="entry name" value="Glycos_transf_2"/>
    <property type="match status" value="1"/>
</dbReference>
<name>A0ABU8LAA3_9MICO</name>
<evidence type="ECO:0000259" key="1">
    <source>
        <dbReference type="Pfam" id="PF00535"/>
    </source>
</evidence>